<dbReference type="Proteomes" id="UP000018050">
    <property type="component" value="Unassembled WGS sequence"/>
</dbReference>
<proteinExistence type="predicted"/>
<organism evidence="1 2">
    <name type="scientific">Eimeria acervulina</name>
    <name type="common">Coccidian parasite</name>
    <dbReference type="NCBI Taxonomy" id="5801"/>
    <lineage>
        <taxon>Eukaryota</taxon>
        <taxon>Sar</taxon>
        <taxon>Alveolata</taxon>
        <taxon>Apicomplexa</taxon>
        <taxon>Conoidasida</taxon>
        <taxon>Coccidia</taxon>
        <taxon>Eucoccidiorida</taxon>
        <taxon>Eimeriorina</taxon>
        <taxon>Eimeriidae</taxon>
        <taxon>Eimeria</taxon>
    </lineage>
</organism>
<dbReference type="EMBL" id="HG671955">
    <property type="protein sequence ID" value="CDI81997.1"/>
    <property type="molecule type" value="Genomic_DNA"/>
</dbReference>
<protein>
    <submittedName>
        <fullName evidence="1">Uncharacterized protein</fullName>
    </submittedName>
</protein>
<name>U6GQY9_EIMAC</name>
<dbReference type="VEuPathDB" id="ToxoDB:EAH_00064220"/>
<reference evidence="1" key="1">
    <citation type="submission" date="2013-10" db="EMBL/GenBank/DDBJ databases">
        <title>Genomic analysis of the causative agents of coccidiosis in chickens.</title>
        <authorList>
            <person name="Reid A.J."/>
            <person name="Blake D."/>
            <person name="Billington K."/>
            <person name="Browne H."/>
            <person name="Dunn M."/>
            <person name="Hung S."/>
            <person name="Kawahara F."/>
            <person name="Miranda-Saavedra D."/>
            <person name="Mourier T."/>
            <person name="Nagra H."/>
            <person name="Otto T.D."/>
            <person name="Rawlings N."/>
            <person name="Sanchez A."/>
            <person name="Sanders M."/>
            <person name="Subramaniam C."/>
            <person name="Tay Y."/>
            <person name="Dear P."/>
            <person name="Doerig C."/>
            <person name="Gruber A."/>
            <person name="Parkinson J."/>
            <person name="Shirley M."/>
            <person name="Wan K.L."/>
            <person name="Berriman M."/>
            <person name="Tomley F."/>
            <person name="Pain A."/>
        </authorList>
    </citation>
    <scope>NUCLEOTIDE SEQUENCE [LARGE SCALE GENOMIC DNA]</scope>
    <source>
        <strain evidence="1">Houghton</strain>
    </source>
</reference>
<accession>U6GQY9</accession>
<dbReference type="AlphaFoldDB" id="U6GQY9"/>
<dbReference type="GeneID" id="25274492"/>
<keyword evidence="2" id="KW-1185">Reference proteome</keyword>
<evidence type="ECO:0000313" key="2">
    <source>
        <dbReference type="Proteomes" id="UP000018050"/>
    </source>
</evidence>
<reference evidence="1" key="2">
    <citation type="submission" date="2013-10" db="EMBL/GenBank/DDBJ databases">
        <authorList>
            <person name="Aslett M."/>
        </authorList>
    </citation>
    <scope>NUCLEOTIDE SEQUENCE [LARGE SCALE GENOMIC DNA]</scope>
    <source>
        <strain evidence="1">Houghton</strain>
    </source>
</reference>
<dbReference type="RefSeq" id="XP_013248455.1">
    <property type="nucleotide sequence ID" value="XM_013393001.1"/>
</dbReference>
<gene>
    <name evidence="1" type="ORF">EAH_00064220</name>
</gene>
<evidence type="ECO:0000313" key="1">
    <source>
        <dbReference type="EMBL" id="CDI81997.1"/>
    </source>
</evidence>
<sequence length="103" mass="11823">MKDCDITQDFSELARLIIGKGRGGMRDRRLGADLLRSVCPEKKAISGRLRVFGDEVCFYERDSGITGENNEYARRYLRGVILDRWQQCLRSSFCQAKELTTLV</sequence>